<protein>
    <submittedName>
        <fullName evidence="14">Phosphatidylinositol 3-kinase regulatory subunit alpha</fullName>
    </submittedName>
</protein>
<dbReference type="PROSITE" id="PS50001">
    <property type="entry name" value="SH2"/>
    <property type="match status" value="2"/>
</dbReference>
<evidence type="ECO:0000256" key="5">
    <source>
        <dbReference type="ARBA" id="ARBA00022833"/>
    </source>
</evidence>
<evidence type="ECO:0000259" key="13">
    <source>
        <dbReference type="PROSITE" id="PS50238"/>
    </source>
</evidence>
<dbReference type="EMBL" id="KQ768636">
    <property type="protein sequence ID" value="OAD53077.1"/>
    <property type="molecule type" value="Genomic_DNA"/>
</dbReference>
<evidence type="ECO:0000256" key="7">
    <source>
        <dbReference type="PROSITE-ProRule" id="PRU00191"/>
    </source>
</evidence>
<feature type="region of interest" description="Disordered" evidence="9">
    <location>
        <begin position="1441"/>
        <end position="1460"/>
    </location>
</feature>
<dbReference type="Gene3D" id="1.10.287.1490">
    <property type="match status" value="1"/>
</dbReference>
<feature type="domain" description="Rho-GAP" evidence="13">
    <location>
        <begin position="634"/>
        <end position="829"/>
    </location>
</feature>
<dbReference type="PANTHER" id="PTHR10155">
    <property type="entry name" value="PHOSPHATIDYLINOSITOL 3-KINASE REGULATORY SUBUNIT"/>
    <property type="match status" value="1"/>
</dbReference>
<feature type="compositionally biased region" description="Polar residues" evidence="9">
    <location>
        <begin position="1442"/>
        <end position="1452"/>
    </location>
</feature>
<evidence type="ECO:0000256" key="3">
    <source>
        <dbReference type="ARBA" id="ARBA00022723"/>
    </source>
</evidence>
<evidence type="ECO:0000259" key="10">
    <source>
        <dbReference type="PROSITE" id="PS50001"/>
    </source>
</evidence>
<dbReference type="GO" id="GO:0046872">
    <property type="term" value="F:metal ion binding"/>
    <property type="evidence" value="ECO:0007669"/>
    <property type="project" value="UniProtKB-KW"/>
</dbReference>
<feature type="domain" description="SH2" evidence="10">
    <location>
        <begin position="892"/>
        <end position="986"/>
    </location>
</feature>
<dbReference type="InterPro" id="IPR046349">
    <property type="entry name" value="C1-like_sf"/>
</dbReference>
<evidence type="ECO:0000313" key="14">
    <source>
        <dbReference type="EMBL" id="OAD53077.1"/>
    </source>
</evidence>
<evidence type="ECO:0000256" key="4">
    <source>
        <dbReference type="ARBA" id="ARBA00022737"/>
    </source>
</evidence>
<dbReference type="FunFam" id="3.30.505.10:FF:000100">
    <property type="entry name" value="phosphatidylinositol 3-kinase regulatory subunit gamma"/>
    <property type="match status" value="1"/>
</dbReference>
<feature type="region of interest" description="Disordered" evidence="9">
    <location>
        <begin position="1335"/>
        <end position="1354"/>
    </location>
</feature>
<dbReference type="CDD" id="cd09942">
    <property type="entry name" value="SH2_nSH2_p85_like"/>
    <property type="match status" value="1"/>
</dbReference>
<evidence type="ECO:0000256" key="6">
    <source>
        <dbReference type="ARBA" id="ARBA00022999"/>
    </source>
</evidence>
<dbReference type="SUPFAM" id="SSF57889">
    <property type="entry name" value="Cysteine-rich domain"/>
    <property type="match status" value="1"/>
</dbReference>
<keyword evidence="6 7" id="KW-0727">SH2 domain</keyword>
<proteinExistence type="inferred from homology"/>
<dbReference type="Pfam" id="PF07647">
    <property type="entry name" value="SAM_2"/>
    <property type="match status" value="1"/>
</dbReference>
<evidence type="ECO:0000256" key="8">
    <source>
        <dbReference type="SAM" id="Coils"/>
    </source>
</evidence>
<evidence type="ECO:0000256" key="2">
    <source>
        <dbReference type="ARBA" id="ARBA00022553"/>
    </source>
</evidence>
<dbReference type="Proteomes" id="UP000250275">
    <property type="component" value="Unassembled WGS sequence"/>
</dbReference>
<dbReference type="CDD" id="cd20830">
    <property type="entry name" value="C1_PIK3R-like_rpt2"/>
    <property type="match status" value="1"/>
</dbReference>
<dbReference type="CDD" id="cd00159">
    <property type="entry name" value="RhoGAP"/>
    <property type="match status" value="1"/>
</dbReference>
<keyword evidence="15" id="KW-1185">Reference proteome</keyword>
<dbReference type="OrthoDB" id="6374728at2759"/>
<dbReference type="PROSITE" id="PS00479">
    <property type="entry name" value="ZF_DAG_PE_1"/>
    <property type="match status" value="1"/>
</dbReference>
<feature type="region of interest" description="Disordered" evidence="9">
    <location>
        <begin position="51"/>
        <end position="76"/>
    </location>
</feature>
<dbReference type="PROSITE" id="PS50238">
    <property type="entry name" value="RHOGAP"/>
    <property type="match status" value="1"/>
</dbReference>
<feature type="coiled-coil region" evidence="8">
    <location>
        <begin position="1072"/>
        <end position="1099"/>
    </location>
</feature>
<evidence type="ECO:0000259" key="11">
    <source>
        <dbReference type="PROSITE" id="PS50081"/>
    </source>
</evidence>
<dbReference type="Gene3D" id="3.30.60.20">
    <property type="match status" value="1"/>
</dbReference>
<reference evidence="14 15" key="1">
    <citation type="submission" date="2015-07" db="EMBL/GenBank/DDBJ databases">
        <title>The genome of Eufriesea mexicana.</title>
        <authorList>
            <person name="Pan H."/>
            <person name="Kapheim K."/>
        </authorList>
    </citation>
    <scope>NUCLEOTIDE SEQUENCE [LARGE SCALE GENOMIC DNA]</scope>
    <source>
        <strain evidence="14">0111107269</strain>
        <tissue evidence="14">Whole body</tissue>
    </source>
</reference>
<evidence type="ECO:0000256" key="1">
    <source>
        <dbReference type="ARBA" id="ARBA00009442"/>
    </source>
</evidence>
<dbReference type="InterPro" id="IPR032498">
    <property type="entry name" value="PI3K_P85_iSH2"/>
</dbReference>
<dbReference type="InterPro" id="IPR008936">
    <property type="entry name" value="Rho_GTPase_activation_prot"/>
</dbReference>
<dbReference type="InterPro" id="IPR000198">
    <property type="entry name" value="RhoGAP_dom"/>
</dbReference>
<dbReference type="SMART" id="SM00252">
    <property type="entry name" value="SH2"/>
    <property type="match status" value="2"/>
</dbReference>
<name>A0A310S655_9HYME</name>
<dbReference type="GO" id="GO:0008286">
    <property type="term" value="P:insulin receptor signaling pathway"/>
    <property type="evidence" value="ECO:0007669"/>
    <property type="project" value="TreeGrafter"/>
</dbReference>
<dbReference type="SUPFAM" id="SSF55550">
    <property type="entry name" value="SH2 domain"/>
    <property type="match status" value="2"/>
</dbReference>
<dbReference type="CDD" id="cd09930">
    <property type="entry name" value="SH2_cSH2_p85_like"/>
    <property type="match status" value="1"/>
</dbReference>
<dbReference type="InterPro" id="IPR002219">
    <property type="entry name" value="PKC_DAG/PE"/>
</dbReference>
<dbReference type="PROSITE" id="PS50105">
    <property type="entry name" value="SAM_DOMAIN"/>
    <property type="match status" value="1"/>
</dbReference>
<dbReference type="InterPro" id="IPR013761">
    <property type="entry name" value="SAM/pointed_sf"/>
</dbReference>
<dbReference type="GO" id="GO:0046935">
    <property type="term" value="F:1-phosphatidylinositol-3-kinase regulator activity"/>
    <property type="evidence" value="ECO:0007669"/>
    <property type="project" value="TreeGrafter"/>
</dbReference>
<dbReference type="PROSITE" id="PS50081">
    <property type="entry name" value="ZF_DAG_PE_2"/>
    <property type="match status" value="1"/>
</dbReference>
<feature type="region of interest" description="Disordered" evidence="9">
    <location>
        <begin position="1497"/>
        <end position="1551"/>
    </location>
</feature>
<dbReference type="FunFam" id="1.10.150.50:FF:000146">
    <property type="entry name" value="Phosphatidylinositol 3-kinase regulatory subunit alpha-like Protein"/>
    <property type="match status" value="1"/>
</dbReference>
<dbReference type="SMART" id="SM00324">
    <property type="entry name" value="RhoGAP"/>
    <property type="match status" value="1"/>
</dbReference>
<dbReference type="PRINTS" id="PR00401">
    <property type="entry name" value="SH2DOMAIN"/>
</dbReference>
<sequence>MKRASSASAAAAAATAASQVQPAVSLHGRIHDLFSPITAAGCADKEEYEKLAETKSRTDTTKVLPKGNPNDDTKAKSTAMSRLLAVDSDNYMLRKGSSSANGAVASTSAVSATIVPSASIPNASSTASIAPNLQLHPRQIPPARNFHANLLAVTSNGTYNDHQTTVSITNNATSPASSMKTLPANEHPLLPPEPVRPKGSIALSLLKRYSNSVNQQQIHTVNNVASSSSSFCSVNSANCANFPNAPIIRRQQFSKSSWAALLDQFQSDLALRNAPRELLVNAEEFSRLWPSGLFPCARTVSFHQYLCSCNDFPRQRNAGDPSTNGNAYDVASEEGIYSNSVGHEGFGGDSGQRALDKGIGTGREPADTRNLCCCMCGSLCPPECHACFHVVCSEYSGQHLCQWSSKGHALPGQFLDKDKPENFARHFPPPRTPESGSPEFSVTEVPVSSVTPFFQQPVSEWTSLNVVEWMAALNLYRYADVFKSKDIKGSDLPFLDRDKLMNMGIKDDFHQKTILACIEELCHAPAASATLSEAATMATSNASSGGVVSDAMAGGSGSAATGNSPHTLMPQSFSVMEKCDKCHKYLRGLLHQGFLCLDCGLVAHRTCTATGLPSNCMPVDSENRAHRFTPVFGLGLCSQFDISSRSAPLLVERCTSALEEKAFEDSTLDLYKVYHSSPPNEQIVELRQKLNEDVCNADLSSYSAQCVASVLKKFLRELPDPVIPVQFYDRFIEASNTKSDEQCAARLGQLISELPEHHRSTLFHLMAHFCRICQLQHGRGYTEPPTILIQVLCHIFVRPPWERIVQIVHNIEAHIRIVEVLLLHGDWNERLPQFASPPQLPPRKVSRPQFPVLDPFSVLDEDSSMDRTVSVSESKESQQQPHRPRTLQEAEWYWGDITRDDVNEKMIDSPDGTFLVRDASSKGGEYTLTLRKGGTNKLIKICQRNGKYGFSEPYNFHSVIELVDHYRNCSLAQYNSTLDIKLLYPVSRFQQDDEIASTTDMANVAQKYVELDKEITVALKEYKELTELYNRTSFEVQLKRQALEAFSEAIKMFEDQMKLQEKFHKEAQPHEISTLTDNAELLKQRLKSLEDSRVQLDCSLKEQIAYNRTLEREMHRLKPELLQLVRQRDKHLIWLKKNGMKQDKISQLIMNHSLSNPLLGDLTYGNLQEVDLEVHFDETTWLYLECSRSNADRILADKPDGTFLIRTSRTGQYALSIMCNGTVNHCIIYGTERGFGFAEPYNIHESLKHLVLHYAQNSLEEHNESLNTTLAYPVFASPAALSQLQAQQMQLHMQNQLQLTRPLENQHYMTHTVVRTTSVRFGWIESKVEETWHDETDDERMSRGHRGIRLSRPTGRPVAVASVEEERVAERLRDRSSSMPYHDLMGRVMSRVVGTLLARSTLLTSVAAALVVLSCCCRCTRASEFPERECCDLIFPIPEPTGRSSSAPTPTGRSGDRFAFDPCRAVPLRTSGSGRGPLMVSPFGLGSSDGWSVVKQPEVNGRGGTRVVPARWNDPDAEEPRTLEDKKYEGDGGSSSEGPGINEEPRDTGFTGTPLVKHSRIVRHAQPPLPREHCGGSFPTGILDGVVLLEGMKGKGRNASGLIGNGGLIPNTCGKVLGLLQLGILGILLAKVRTNPLQYSRLRQGLLGTTLTMFISRPRTKRTLTFPFVERFRTFDDQSQVVQGDREGEHGLLKIAETGFPEGLAEFVGDSAAFRLSWHQGDTGAEFVYSATTRLTTEYRQMRARECIANYISVAEQQLPTAN</sequence>
<gene>
    <name evidence="14" type="ORF">WN48_10823</name>
</gene>
<feature type="compositionally biased region" description="Basic and acidic residues" evidence="9">
    <location>
        <begin position="1518"/>
        <end position="1530"/>
    </location>
</feature>
<feature type="domain" description="SAM" evidence="12">
    <location>
        <begin position="461"/>
        <end position="524"/>
    </location>
</feature>
<dbReference type="InterPro" id="IPR036860">
    <property type="entry name" value="SH2_dom_sf"/>
</dbReference>
<feature type="domain" description="SH2" evidence="10">
    <location>
        <begin position="1181"/>
        <end position="1274"/>
    </location>
</feature>
<dbReference type="InterPro" id="IPR000980">
    <property type="entry name" value="SH2"/>
</dbReference>
<evidence type="ECO:0000259" key="12">
    <source>
        <dbReference type="PROSITE" id="PS50105"/>
    </source>
</evidence>
<dbReference type="SMART" id="SM00454">
    <property type="entry name" value="SAM"/>
    <property type="match status" value="1"/>
</dbReference>
<keyword evidence="3" id="KW-0479">Metal-binding</keyword>
<dbReference type="SUPFAM" id="SSF48350">
    <property type="entry name" value="GTPase activation domain, GAP"/>
    <property type="match status" value="1"/>
</dbReference>
<feature type="compositionally biased region" description="Basic and acidic residues" evidence="9">
    <location>
        <begin position="51"/>
        <end position="60"/>
    </location>
</feature>
<feature type="domain" description="Phorbol-ester/DAG-type" evidence="11">
    <location>
        <begin position="565"/>
        <end position="616"/>
    </location>
</feature>
<dbReference type="SMART" id="SM00109">
    <property type="entry name" value="C1"/>
    <property type="match status" value="1"/>
</dbReference>
<dbReference type="PRINTS" id="PR00678">
    <property type="entry name" value="PI3KINASEP85"/>
</dbReference>
<keyword evidence="5" id="KW-0862">Zinc</keyword>
<dbReference type="InterPro" id="IPR035022">
    <property type="entry name" value="PI3kinase_P85_nSH2"/>
</dbReference>
<dbReference type="Gene3D" id="1.10.150.50">
    <property type="entry name" value="Transcription Factor, Ets-1"/>
    <property type="match status" value="1"/>
</dbReference>
<dbReference type="Pfam" id="PF00130">
    <property type="entry name" value="C1_1"/>
    <property type="match status" value="1"/>
</dbReference>
<dbReference type="GO" id="GO:0005942">
    <property type="term" value="C:phosphatidylinositol 3-kinase complex"/>
    <property type="evidence" value="ECO:0007669"/>
    <property type="project" value="TreeGrafter"/>
</dbReference>
<dbReference type="Pfam" id="PF00620">
    <property type="entry name" value="RhoGAP"/>
    <property type="match status" value="1"/>
</dbReference>
<dbReference type="Pfam" id="PF00017">
    <property type="entry name" value="SH2"/>
    <property type="match status" value="2"/>
</dbReference>
<dbReference type="Gene3D" id="1.10.555.10">
    <property type="entry name" value="Rho GTPase activation protein"/>
    <property type="match status" value="1"/>
</dbReference>
<dbReference type="SUPFAM" id="SSF47769">
    <property type="entry name" value="SAM/Pointed domain"/>
    <property type="match status" value="1"/>
</dbReference>
<keyword evidence="8" id="KW-0175">Coiled coil</keyword>
<dbReference type="PANTHER" id="PTHR10155:SF10">
    <property type="entry name" value="PI3K21B, ISOFORM B"/>
    <property type="match status" value="1"/>
</dbReference>
<evidence type="ECO:0000313" key="15">
    <source>
        <dbReference type="Proteomes" id="UP000250275"/>
    </source>
</evidence>
<dbReference type="Pfam" id="PF16454">
    <property type="entry name" value="PI3K_P85_iSH2"/>
    <property type="match status" value="1"/>
</dbReference>
<evidence type="ECO:0000256" key="9">
    <source>
        <dbReference type="SAM" id="MobiDB-lite"/>
    </source>
</evidence>
<dbReference type="InterPro" id="IPR001660">
    <property type="entry name" value="SAM"/>
</dbReference>
<dbReference type="InterPro" id="IPR035020">
    <property type="entry name" value="PI3kinase_P85_cSH2"/>
</dbReference>
<dbReference type="CDD" id="cd12923">
    <property type="entry name" value="iSH2_PI3K_IA_R"/>
    <property type="match status" value="1"/>
</dbReference>
<keyword evidence="4" id="KW-0677">Repeat</keyword>
<comment type="similarity">
    <text evidence="1">Belongs to the PI3K p85 subunit family.</text>
</comment>
<dbReference type="Gene3D" id="3.30.505.10">
    <property type="entry name" value="SH2 domain"/>
    <property type="match status" value="2"/>
</dbReference>
<dbReference type="GO" id="GO:0046854">
    <property type="term" value="P:phosphatidylinositol phosphate biosynthetic process"/>
    <property type="evidence" value="ECO:0007669"/>
    <property type="project" value="TreeGrafter"/>
</dbReference>
<organism evidence="14 15">
    <name type="scientific">Eufriesea mexicana</name>
    <dbReference type="NCBI Taxonomy" id="516756"/>
    <lineage>
        <taxon>Eukaryota</taxon>
        <taxon>Metazoa</taxon>
        <taxon>Ecdysozoa</taxon>
        <taxon>Arthropoda</taxon>
        <taxon>Hexapoda</taxon>
        <taxon>Insecta</taxon>
        <taxon>Pterygota</taxon>
        <taxon>Neoptera</taxon>
        <taxon>Endopterygota</taxon>
        <taxon>Hymenoptera</taxon>
        <taxon>Apocrita</taxon>
        <taxon>Aculeata</taxon>
        <taxon>Apoidea</taxon>
        <taxon>Anthophila</taxon>
        <taxon>Apidae</taxon>
        <taxon>Eufriesea</taxon>
    </lineage>
</organism>
<accession>A0A310S655</accession>
<dbReference type="FunFam" id="3.30.505.10:FF:000014">
    <property type="entry name" value="Phosphatidylinositol 3-kinase regulatory subunit alpha"/>
    <property type="match status" value="1"/>
</dbReference>
<keyword evidence="2" id="KW-0597">Phosphoprotein</keyword>